<dbReference type="GO" id="GO:0005737">
    <property type="term" value="C:cytoplasm"/>
    <property type="evidence" value="ECO:0007669"/>
    <property type="project" value="TreeGrafter"/>
</dbReference>
<feature type="domain" description="SHSP" evidence="4">
    <location>
        <begin position="153"/>
        <end position="264"/>
    </location>
</feature>
<dbReference type="GO" id="GO:0051082">
    <property type="term" value="F:unfolded protein binding"/>
    <property type="evidence" value="ECO:0007669"/>
    <property type="project" value="TreeGrafter"/>
</dbReference>
<dbReference type="OrthoDB" id="10060792at2759"/>
<dbReference type="GO" id="GO:0042026">
    <property type="term" value="P:protein refolding"/>
    <property type="evidence" value="ECO:0007669"/>
    <property type="project" value="TreeGrafter"/>
</dbReference>
<gene>
    <name evidence="5" type="ORF">T265_12048</name>
</gene>
<evidence type="ECO:0000259" key="4">
    <source>
        <dbReference type="PROSITE" id="PS01031"/>
    </source>
</evidence>
<dbReference type="InterPro" id="IPR008978">
    <property type="entry name" value="HSP20-like_chaperone"/>
</dbReference>
<accession>A0A074ZUZ2</accession>
<evidence type="ECO:0000256" key="2">
    <source>
        <dbReference type="RuleBase" id="RU003616"/>
    </source>
</evidence>
<name>A0A074ZUZ2_OPIVI</name>
<dbReference type="GO" id="GO:0009408">
    <property type="term" value="P:response to heat"/>
    <property type="evidence" value="ECO:0007669"/>
    <property type="project" value="TreeGrafter"/>
</dbReference>
<dbReference type="InterPro" id="IPR002068">
    <property type="entry name" value="A-crystallin/Hsp20_dom"/>
</dbReference>
<organism evidence="5 6">
    <name type="scientific">Opisthorchis viverrini</name>
    <name type="common">Southeast Asian liver fluke</name>
    <dbReference type="NCBI Taxonomy" id="6198"/>
    <lineage>
        <taxon>Eukaryota</taxon>
        <taxon>Metazoa</taxon>
        <taxon>Spiralia</taxon>
        <taxon>Lophotrochozoa</taxon>
        <taxon>Platyhelminthes</taxon>
        <taxon>Trematoda</taxon>
        <taxon>Digenea</taxon>
        <taxon>Opisthorchiida</taxon>
        <taxon>Opisthorchiata</taxon>
        <taxon>Opisthorchiidae</taxon>
        <taxon>Opisthorchis</taxon>
    </lineage>
</organism>
<dbReference type="EMBL" id="KL597372">
    <property type="protein sequence ID" value="KER19029.1"/>
    <property type="molecule type" value="Genomic_DNA"/>
</dbReference>
<evidence type="ECO:0000313" key="5">
    <source>
        <dbReference type="EMBL" id="KER19029.1"/>
    </source>
</evidence>
<dbReference type="CDD" id="cd06526">
    <property type="entry name" value="metazoan_ACD"/>
    <property type="match status" value="2"/>
</dbReference>
<dbReference type="Proteomes" id="UP000054324">
    <property type="component" value="Unassembled WGS sequence"/>
</dbReference>
<dbReference type="KEGG" id="ovi:T265_12048"/>
<dbReference type="GO" id="GO:0005634">
    <property type="term" value="C:nucleus"/>
    <property type="evidence" value="ECO:0007669"/>
    <property type="project" value="TreeGrafter"/>
</dbReference>
<reference evidence="5 6" key="1">
    <citation type="submission" date="2013-11" db="EMBL/GenBank/DDBJ databases">
        <title>Opisthorchis viverrini - life in the bile duct.</title>
        <authorList>
            <person name="Young N.D."/>
            <person name="Nagarajan N."/>
            <person name="Lin S.J."/>
            <person name="Korhonen P.K."/>
            <person name="Jex A.R."/>
            <person name="Hall R.S."/>
            <person name="Safavi-Hemami H."/>
            <person name="Kaewkong W."/>
            <person name="Bertrand D."/>
            <person name="Gao S."/>
            <person name="Seet Q."/>
            <person name="Wongkham S."/>
            <person name="Teh B.T."/>
            <person name="Wongkham C."/>
            <person name="Intapan P.M."/>
            <person name="Maleewong W."/>
            <person name="Yang X."/>
            <person name="Hu M."/>
            <person name="Wang Z."/>
            <person name="Hofmann A."/>
            <person name="Sternberg P.W."/>
            <person name="Tan P."/>
            <person name="Wang J."/>
            <person name="Gasser R.B."/>
        </authorList>
    </citation>
    <scope>NUCLEOTIDE SEQUENCE [LARGE SCALE GENOMIC DNA]</scope>
</reference>
<feature type="region of interest" description="Disordered" evidence="3">
    <location>
        <begin position="29"/>
        <end position="54"/>
    </location>
</feature>
<evidence type="ECO:0000313" key="6">
    <source>
        <dbReference type="Proteomes" id="UP000054324"/>
    </source>
</evidence>
<dbReference type="RefSeq" id="XP_009177226.1">
    <property type="nucleotide sequence ID" value="XM_009178962.1"/>
</dbReference>
<dbReference type="PRINTS" id="PR00299">
    <property type="entry name" value="ACRYSTALLIN"/>
</dbReference>
<evidence type="ECO:0000256" key="1">
    <source>
        <dbReference type="PROSITE-ProRule" id="PRU00285"/>
    </source>
</evidence>
<evidence type="ECO:0000256" key="3">
    <source>
        <dbReference type="SAM" id="MobiDB-lite"/>
    </source>
</evidence>
<comment type="similarity">
    <text evidence="1 2">Belongs to the small heat shock protein (HSP20) family.</text>
</comment>
<dbReference type="SUPFAM" id="SSF49764">
    <property type="entry name" value="HSP20-like chaperones"/>
    <property type="match status" value="2"/>
</dbReference>
<dbReference type="GeneID" id="20326216"/>
<dbReference type="InterPro" id="IPR001436">
    <property type="entry name" value="Alpha-crystallin/sHSP_animal"/>
</dbReference>
<proteinExistence type="inferred from homology"/>
<dbReference type="PROSITE" id="PS01031">
    <property type="entry name" value="SHSP"/>
    <property type="match status" value="2"/>
</dbReference>
<dbReference type="Gene3D" id="2.60.40.790">
    <property type="match status" value="2"/>
</dbReference>
<dbReference type="AlphaFoldDB" id="A0A074ZUZ2"/>
<keyword evidence="6" id="KW-1185">Reference proteome</keyword>
<dbReference type="STRING" id="6198.A0A074ZUZ2"/>
<feature type="domain" description="SHSP" evidence="4">
    <location>
        <begin position="284"/>
        <end position="388"/>
    </location>
</feature>
<protein>
    <recommendedName>
        <fullName evidence="4">SHSP domain-containing protein</fullName>
    </recommendedName>
</protein>
<dbReference type="Pfam" id="PF00011">
    <property type="entry name" value="HSP20"/>
    <property type="match status" value="2"/>
</dbReference>
<dbReference type="PANTHER" id="PTHR45640">
    <property type="entry name" value="HEAT SHOCK PROTEIN HSP-12.2-RELATED"/>
    <property type="match status" value="1"/>
</dbReference>
<sequence>MVSGNEQSVPVQLDGRTLEQSQRDLLSRLRHRFGRRTSSERSAVGQPEEKPVQVSVQTPTWSDEVNRWIDAIHDRWDSEMRRLQNSMFSLVPMDLFGIGGQDLFAPPGGIRSILDRMDRQMRALARHVEEEAQRAALPDNTNFGALIPRVEDGLLDWLNNAYQLGEDGRVHFKVRFDLQGYGPDDVQVSTSDNCVSVHAKKVVQTDQGSSTREYSRTLYLPESIDRDHLECHLTQDGVLTVEAPVKTADYKSITFDRNRQLGIKPRTEAEEEQQQKSGNALAIQPTGVLGPTVVKDEKSGGEKLHVEIPVDPEFSADDLCVRVDGKRVVLSGRKEVVDETGKSKSVLVKEFSRSYDVPETVDAFSVNAELRGGKLLVEAPLLCPAASK</sequence>
<dbReference type="PANTHER" id="PTHR45640:SF26">
    <property type="entry name" value="RE23625P"/>
    <property type="match status" value="1"/>
</dbReference>
<dbReference type="CTD" id="20326216"/>